<evidence type="ECO:0000259" key="1">
    <source>
        <dbReference type="Pfam" id="PF05193"/>
    </source>
</evidence>
<dbReference type="Proteomes" id="UP000031189">
    <property type="component" value="Unassembled WGS sequence"/>
</dbReference>
<dbReference type="PANTHER" id="PTHR11851:SF186">
    <property type="entry name" value="INACTIVE METALLOPROTEASE YMFF-RELATED"/>
    <property type="match status" value="1"/>
</dbReference>
<dbReference type="AlphaFoldDB" id="A0A0B3VSW2"/>
<organism evidence="2 3">
    <name type="scientific">Terrisporobacter othiniensis</name>
    <dbReference type="NCBI Taxonomy" id="1577792"/>
    <lineage>
        <taxon>Bacteria</taxon>
        <taxon>Bacillati</taxon>
        <taxon>Bacillota</taxon>
        <taxon>Clostridia</taxon>
        <taxon>Peptostreptococcales</taxon>
        <taxon>Peptostreptococcaceae</taxon>
        <taxon>Terrisporobacter</taxon>
    </lineage>
</organism>
<feature type="domain" description="Peptidase M16 C-terminal" evidence="1">
    <location>
        <begin position="181"/>
        <end position="358"/>
    </location>
</feature>
<dbReference type="Gene3D" id="3.30.830.10">
    <property type="entry name" value="Metalloenzyme, LuxS/M16 peptidase-like"/>
    <property type="match status" value="2"/>
</dbReference>
<comment type="caution">
    <text evidence="2">The sequence shown here is derived from an EMBL/GenBank/DDBJ whole genome shotgun (WGS) entry which is preliminary data.</text>
</comment>
<dbReference type="OrthoDB" id="9762085at2"/>
<evidence type="ECO:0000313" key="3">
    <source>
        <dbReference type="Proteomes" id="UP000031189"/>
    </source>
</evidence>
<dbReference type="Pfam" id="PF05193">
    <property type="entry name" value="Peptidase_M16_C"/>
    <property type="match status" value="1"/>
</dbReference>
<evidence type="ECO:0000313" key="2">
    <source>
        <dbReference type="EMBL" id="KHS55928.1"/>
    </source>
</evidence>
<dbReference type="InterPro" id="IPR011249">
    <property type="entry name" value="Metalloenz_LuxS/M16"/>
</dbReference>
<sequence>MKKNKTINLGKGINLTLIPEEKFKTNLVSIYIQRLLDKEEVTMNAILPSIIKSGSEKYPSAREMSKHQDDLYGVSIGADSSKRGETQVITFKIISTDEKYLDEKIFKPVVEFLDEVVNHPLVIDGGFKEEYVKIEKENLKNRIESIINDKGRYAIERAREEMFKDERYGISDLGYLEDIDKITAKGLYEHYMEIMKTSPIDIVVEGNFDEEEIVKIISDGFNFHRENIIEIPRADFNKRVEEVKVIKEDMDITQGKLVMGFRCNIDYKDEHKYYSLFVGSNVLGGGPHSKLFVNVREKESLCYYIYSSLEKYKTSMFIASGIENANYDKTVKLIKEQLEYLKEGQISQEELLNSKSALISSLKTIKDSIGGASDFYFSQSMGQTNATVEKIIERIDKITVEDIVDAFKNIQLDTIYFLSNNKEA</sequence>
<dbReference type="SUPFAM" id="SSF63411">
    <property type="entry name" value="LuxS/MPP-like metallohydrolase"/>
    <property type="match status" value="2"/>
</dbReference>
<protein>
    <submittedName>
        <fullName evidence="2">Peptidase M16</fullName>
    </submittedName>
</protein>
<reference evidence="2 3" key="1">
    <citation type="submission" date="2014-12" db="EMBL/GenBank/DDBJ databases">
        <title>Draft genome sequence of Terrisporobacter sp. 08-306576, isolated from the blood culture of a bacteremia patient.</title>
        <authorList>
            <person name="Lund L.C."/>
            <person name="Sydenham T.V."/>
            <person name="Hogh S.V."/>
            <person name="Skov M.N."/>
            <person name="Kemp M."/>
            <person name="Justesen U.S."/>
        </authorList>
    </citation>
    <scope>NUCLEOTIDE SEQUENCE [LARGE SCALE GENOMIC DNA]</scope>
    <source>
        <strain evidence="2 3">08-306576</strain>
    </source>
</reference>
<dbReference type="NCBIfam" id="NF047422">
    <property type="entry name" value="YfmF_fam"/>
    <property type="match status" value="1"/>
</dbReference>
<dbReference type="EMBL" id="JWHR01000133">
    <property type="protein sequence ID" value="KHS55928.1"/>
    <property type="molecule type" value="Genomic_DNA"/>
</dbReference>
<keyword evidence="3" id="KW-1185">Reference proteome</keyword>
<dbReference type="PANTHER" id="PTHR11851">
    <property type="entry name" value="METALLOPROTEASE"/>
    <property type="match status" value="1"/>
</dbReference>
<dbReference type="InterPro" id="IPR050361">
    <property type="entry name" value="MPP/UQCRC_Complex"/>
</dbReference>
<accession>A0A0B3VSW2</accession>
<name>A0A0B3VSW2_9FIRM</name>
<dbReference type="InterPro" id="IPR007863">
    <property type="entry name" value="Peptidase_M16_C"/>
</dbReference>
<dbReference type="RefSeq" id="WP_039681006.1">
    <property type="nucleotide sequence ID" value="NZ_JAWGXO010000015.1"/>
</dbReference>
<proteinExistence type="predicted"/>
<gene>
    <name evidence="2" type="ORF">QX51_16535</name>
</gene>
<dbReference type="STRING" id="1577792.QX51_16535"/>
<dbReference type="GO" id="GO:0046872">
    <property type="term" value="F:metal ion binding"/>
    <property type="evidence" value="ECO:0007669"/>
    <property type="project" value="InterPro"/>
</dbReference>